<sequence length="86" mass="9423">MLTNTELEVAEVIVEGLDLDVDPQKIDNNAPLFGSGLNLDSIDALELALLLTKSFGVKITQGDEKNEETFSSLSALSRFVQENRQI</sequence>
<evidence type="ECO:0000313" key="3">
    <source>
        <dbReference type="Proteomes" id="UP000014463"/>
    </source>
</evidence>
<evidence type="ECO:0000259" key="1">
    <source>
        <dbReference type="PROSITE" id="PS50075"/>
    </source>
</evidence>
<dbReference type="Gene3D" id="1.10.1200.10">
    <property type="entry name" value="ACP-like"/>
    <property type="match status" value="1"/>
</dbReference>
<dbReference type="STRING" id="1121939.L861_17220"/>
<dbReference type="AlphaFoldDB" id="S2KRZ9"/>
<protein>
    <recommendedName>
        <fullName evidence="1">Carrier domain-containing protein</fullName>
    </recommendedName>
</protein>
<dbReference type="InterPro" id="IPR009081">
    <property type="entry name" value="PP-bd_ACP"/>
</dbReference>
<dbReference type="NCBIfam" id="NF006617">
    <property type="entry name" value="PRK09184.1"/>
    <property type="match status" value="1"/>
</dbReference>
<proteinExistence type="predicted"/>
<organism evidence="2 3">
    <name type="scientific">Litchfieldella anticariensis (strain DSM 16096 / CECT 5854 / CIP 108499 / LMG 22089 / FP35)</name>
    <name type="common">Halomonas anticariensis</name>
    <dbReference type="NCBI Taxonomy" id="1121939"/>
    <lineage>
        <taxon>Bacteria</taxon>
        <taxon>Pseudomonadati</taxon>
        <taxon>Pseudomonadota</taxon>
        <taxon>Gammaproteobacteria</taxon>
        <taxon>Oceanospirillales</taxon>
        <taxon>Halomonadaceae</taxon>
        <taxon>Litchfieldella</taxon>
    </lineage>
</organism>
<keyword evidence="3" id="KW-1185">Reference proteome</keyword>
<dbReference type="RefSeq" id="WP_016415397.1">
    <property type="nucleotide sequence ID" value="NZ_AUAB01000001.1"/>
</dbReference>
<dbReference type="eggNOG" id="COG0236">
    <property type="taxonomic scope" value="Bacteria"/>
</dbReference>
<name>S2KRZ9_LITA3</name>
<feature type="domain" description="Carrier" evidence="1">
    <location>
        <begin position="3"/>
        <end position="84"/>
    </location>
</feature>
<accession>S2KRZ9</accession>
<dbReference type="OrthoDB" id="9803943at2"/>
<evidence type="ECO:0000313" key="2">
    <source>
        <dbReference type="EMBL" id="EPC03283.1"/>
    </source>
</evidence>
<dbReference type="SUPFAM" id="SSF47336">
    <property type="entry name" value="ACP-like"/>
    <property type="match status" value="1"/>
</dbReference>
<dbReference type="EMBL" id="ASTJ01000012">
    <property type="protein sequence ID" value="EPC03283.1"/>
    <property type="molecule type" value="Genomic_DNA"/>
</dbReference>
<dbReference type="InterPro" id="IPR036736">
    <property type="entry name" value="ACP-like_sf"/>
</dbReference>
<dbReference type="PROSITE" id="PS50075">
    <property type="entry name" value="CARRIER"/>
    <property type="match status" value="1"/>
</dbReference>
<dbReference type="Proteomes" id="UP000014463">
    <property type="component" value="Unassembled WGS sequence"/>
</dbReference>
<dbReference type="Pfam" id="PF00550">
    <property type="entry name" value="PP-binding"/>
    <property type="match status" value="1"/>
</dbReference>
<gene>
    <name evidence="2" type="ORF">L861_17220</name>
</gene>
<comment type="caution">
    <text evidence="2">The sequence shown here is derived from an EMBL/GenBank/DDBJ whole genome shotgun (WGS) entry which is preliminary data.</text>
</comment>
<reference evidence="2 3" key="1">
    <citation type="journal article" date="2013" name="Genome Announc.">
        <title>Draft genome sequence of the moderately halophilic gammaproteobacterium Halomonas anticariensis FP35.</title>
        <authorList>
            <person name="Tahrioui A."/>
            <person name="Quesada E."/>
            <person name="Llamas I."/>
        </authorList>
    </citation>
    <scope>NUCLEOTIDE SEQUENCE [LARGE SCALE GENOMIC DNA]</scope>
    <source>
        <strain evidence="3">DSM 16096 / CECT 5854 / LMG 22089 / FP35</strain>
    </source>
</reference>